<keyword evidence="2 4" id="KW-0378">Hydrolase</keyword>
<accession>A0A4R8VBZ8</accession>
<feature type="active site" description="Nucleophile" evidence="3">
    <location>
        <position position="403"/>
    </location>
</feature>
<dbReference type="GO" id="GO:0006525">
    <property type="term" value="P:arginine metabolic process"/>
    <property type="evidence" value="ECO:0007669"/>
    <property type="project" value="TreeGrafter"/>
</dbReference>
<dbReference type="PANTHER" id="PTHR12737">
    <property type="entry name" value="DIMETHYLARGININE DIMETHYLAMINOHYDROLASE"/>
    <property type="match status" value="1"/>
</dbReference>
<dbReference type="FunFam" id="3.75.10.10:FF:000004">
    <property type="entry name" value="N(G),N(G)-dimethylarginine dimethylaminohydrolase 1"/>
    <property type="match status" value="1"/>
</dbReference>
<evidence type="ECO:0000256" key="1">
    <source>
        <dbReference type="ARBA" id="ARBA00008532"/>
    </source>
</evidence>
<gene>
    <name evidence="4" type="ORF">E3N84_06000</name>
</gene>
<protein>
    <submittedName>
        <fullName evidence="4">Dimethylarginine dimethylaminohydrolase</fullName>
    </submittedName>
</protein>
<name>A0A4R8VBZ8_9MICO</name>
<dbReference type="Proteomes" id="UP000298488">
    <property type="component" value="Unassembled WGS sequence"/>
</dbReference>
<dbReference type="GO" id="GO:0045429">
    <property type="term" value="P:positive regulation of nitric oxide biosynthetic process"/>
    <property type="evidence" value="ECO:0007669"/>
    <property type="project" value="TreeGrafter"/>
</dbReference>
<dbReference type="PANTHER" id="PTHR12737:SF9">
    <property type="entry name" value="DIMETHYLARGININASE"/>
    <property type="match status" value="1"/>
</dbReference>
<proteinExistence type="inferred from homology"/>
<evidence type="ECO:0000313" key="5">
    <source>
        <dbReference type="Proteomes" id="UP000298488"/>
    </source>
</evidence>
<evidence type="ECO:0000256" key="3">
    <source>
        <dbReference type="PIRSR" id="PIRSR633199-1"/>
    </source>
</evidence>
<evidence type="ECO:0000256" key="2">
    <source>
        <dbReference type="ARBA" id="ARBA00022801"/>
    </source>
</evidence>
<keyword evidence="5" id="KW-1185">Reference proteome</keyword>
<comment type="caution">
    <text evidence="4">The sequence shown here is derived from an EMBL/GenBank/DDBJ whole genome shotgun (WGS) entry which is preliminary data.</text>
</comment>
<dbReference type="EMBL" id="SOFI01000003">
    <property type="protein sequence ID" value="TFB79630.1"/>
    <property type="molecule type" value="Genomic_DNA"/>
</dbReference>
<dbReference type="SUPFAM" id="SSF55909">
    <property type="entry name" value="Pentein"/>
    <property type="match status" value="1"/>
</dbReference>
<organism evidence="4 5">
    <name type="scientific">Terrimesophilobacter mesophilus</name>
    <dbReference type="NCBI Taxonomy" id="433647"/>
    <lineage>
        <taxon>Bacteria</taxon>
        <taxon>Bacillati</taxon>
        <taxon>Actinomycetota</taxon>
        <taxon>Actinomycetes</taxon>
        <taxon>Micrococcales</taxon>
        <taxon>Microbacteriaceae</taxon>
        <taxon>Terrimesophilobacter</taxon>
    </lineage>
</organism>
<comment type="similarity">
    <text evidence="1">Belongs to the DDAH family.</text>
</comment>
<dbReference type="GO" id="GO:0000052">
    <property type="term" value="P:citrulline metabolic process"/>
    <property type="evidence" value="ECO:0007669"/>
    <property type="project" value="TreeGrafter"/>
</dbReference>
<dbReference type="GO" id="GO:0016597">
    <property type="term" value="F:amino acid binding"/>
    <property type="evidence" value="ECO:0007669"/>
    <property type="project" value="TreeGrafter"/>
</dbReference>
<dbReference type="GO" id="GO:0016403">
    <property type="term" value="F:dimethylargininase activity"/>
    <property type="evidence" value="ECO:0007669"/>
    <property type="project" value="TreeGrafter"/>
</dbReference>
<dbReference type="InterPro" id="IPR033199">
    <property type="entry name" value="DDAH-like"/>
</dbReference>
<dbReference type="NCBIfam" id="NF045660">
    <property type="entry name" value="DiMthArgaseDdahStm"/>
    <property type="match status" value="1"/>
</dbReference>
<feature type="active site" description="Proton donor" evidence="3">
    <location>
        <position position="318"/>
    </location>
</feature>
<sequence>MTSSTGPLAMVRRIAGAVTASLASAVIAHLASVLVFFSASGADPSSLQQLSGYFLASSLILFLIIAIVAGLDGLRRWYVAVPLAIVAALLSSLFGSLATILGSGATIDGSAIAFLFGTLVGPKLVFAIAAVLAAATVGRRLWAYITQSTLDAPPALDRRVALVRLPAANLAEGQVTHIARSVVDAEKADEQWDAYVAALIDNGWDTIEVPVAADAPDSVFVEDAVVIFGETAVITSPGHESRRSEIAGVEDTVRELGLHIARIELPGTLDGGDVLKVGKTAYVGRGGRTNAEGIRQLRAIVGPLGYTVVAVPVASVLHLKSGVTALPDGTILGYPPLVDNPGMFDRFLAVPEETGVAVVVLSDDTVLMAASAPKSAELVTELGYRVVTVDISEFEKLEGCVTCLSVRIR</sequence>
<evidence type="ECO:0000313" key="4">
    <source>
        <dbReference type="EMBL" id="TFB79630.1"/>
    </source>
</evidence>
<dbReference type="RefSeq" id="WP_104095503.1">
    <property type="nucleotide sequence ID" value="NZ_JACHBP010000001.1"/>
</dbReference>
<dbReference type="OrthoDB" id="3196313at2"/>
<dbReference type="Gene3D" id="3.75.10.10">
    <property type="entry name" value="L-arginine/glycine Amidinotransferase, Chain A"/>
    <property type="match status" value="1"/>
</dbReference>
<dbReference type="AlphaFoldDB" id="A0A4R8VBZ8"/>
<reference evidence="4 5" key="1">
    <citation type="submission" date="2019-03" db="EMBL/GenBank/DDBJ databases">
        <title>Genomics of glacier-inhabiting Cryobacterium strains.</title>
        <authorList>
            <person name="Liu Q."/>
            <person name="Xin Y.-H."/>
        </authorList>
    </citation>
    <scope>NUCLEOTIDE SEQUENCE [LARGE SCALE GENOMIC DNA]</scope>
    <source>
        <strain evidence="4 5">CGMCC 1.10440</strain>
    </source>
</reference>